<comment type="caution">
    <text evidence="2">The sequence shown here is derived from an EMBL/GenBank/DDBJ whole genome shotgun (WGS) entry which is preliminary data.</text>
</comment>
<gene>
    <name evidence="2" type="ORF">EYF80_016496</name>
</gene>
<keyword evidence="1" id="KW-1133">Transmembrane helix</keyword>
<dbReference type="EMBL" id="SRLO01000126">
    <property type="protein sequence ID" value="TNN73333.1"/>
    <property type="molecule type" value="Genomic_DNA"/>
</dbReference>
<dbReference type="AlphaFoldDB" id="A0A4Z2I8B1"/>
<dbReference type="Proteomes" id="UP000314294">
    <property type="component" value="Unassembled WGS sequence"/>
</dbReference>
<proteinExistence type="predicted"/>
<evidence type="ECO:0000313" key="3">
    <source>
        <dbReference type="Proteomes" id="UP000314294"/>
    </source>
</evidence>
<keyword evidence="1" id="KW-0472">Membrane</keyword>
<name>A0A4Z2I8B1_9TELE</name>
<reference evidence="2 3" key="1">
    <citation type="submission" date="2019-03" db="EMBL/GenBank/DDBJ databases">
        <title>First draft genome of Liparis tanakae, snailfish: a comprehensive survey of snailfish specific genes.</title>
        <authorList>
            <person name="Kim W."/>
            <person name="Song I."/>
            <person name="Jeong J.-H."/>
            <person name="Kim D."/>
            <person name="Kim S."/>
            <person name="Ryu S."/>
            <person name="Song J.Y."/>
            <person name="Lee S.K."/>
        </authorList>
    </citation>
    <scope>NUCLEOTIDE SEQUENCE [LARGE SCALE GENOMIC DNA]</scope>
    <source>
        <tissue evidence="2">Muscle</tissue>
    </source>
</reference>
<evidence type="ECO:0000256" key="1">
    <source>
        <dbReference type="SAM" id="Phobius"/>
    </source>
</evidence>
<evidence type="ECO:0000313" key="2">
    <source>
        <dbReference type="EMBL" id="TNN73333.1"/>
    </source>
</evidence>
<sequence length="112" mass="12367">MMRLGAVPVSVAVPPILAAYGIHIKNPFHTFSWYSDSDRISSAVLVVSKSPNRLSRMALAIGSIMAVVAVLLSHMDRKDEINQHYAYWSGAERVSVTTYAGVVLRTSYEQLE</sequence>
<protein>
    <submittedName>
        <fullName evidence="2">Uncharacterized protein</fullName>
    </submittedName>
</protein>
<keyword evidence="1" id="KW-0812">Transmembrane</keyword>
<feature type="transmembrane region" description="Helical" evidence="1">
    <location>
        <begin position="54"/>
        <end position="72"/>
    </location>
</feature>
<accession>A0A4Z2I8B1</accession>
<organism evidence="2 3">
    <name type="scientific">Liparis tanakae</name>
    <name type="common">Tanaka's snailfish</name>
    <dbReference type="NCBI Taxonomy" id="230148"/>
    <lineage>
        <taxon>Eukaryota</taxon>
        <taxon>Metazoa</taxon>
        <taxon>Chordata</taxon>
        <taxon>Craniata</taxon>
        <taxon>Vertebrata</taxon>
        <taxon>Euteleostomi</taxon>
        <taxon>Actinopterygii</taxon>
        <taxon>Neopterygii</taxon>
        <taxon>Teleostei</taxon>
        <taxon>Neoteleostei</taxon>
        <taxon>Acanthomorphata</taxon>
        <taxon>Eupercaria</taxon>
        <taxon>Perciformes</taxon>
        <taxon>Cottioidei</taxon>
        <taxon>Cottales</taxon>
        <taxon>Liparidae</taxon>
        <taxon>Liparis</taxon>
    </lineage>
</organism>
<keyword evidence="3" id="KW-1185">Reference proteome</keyword>